<evidence type="ECO:0000313" key="3">
    <source>
        <dbReference type="Proteomes" id="UP001204851"/>
    </source>
</evidence>
<dbReference type="Gene3D" id="3.10.180.10">
    <property type="entry name" value="2,3-Dihydroxybiphenyl 1,2-Dioxygenase, domain 1"/>
    <property type="match status" value="1"/>
</dbReference>
<comment type="caution">
    <text evidence="2">The sequence shown here is derived from an EMBL/GenBank/DDBJ whole genome shotgun (WGS) entry which is preliminary data.</text>
</comment>
<dbReference type="Pfam" id="PF00903">
    <property type="entry name" value="Glyoxalase"/>
    <property type="match status" value="1"/>
</dbReference>
<reference evidence="2 3" key="1">
    <citation type="submission" date="2022-06" db="EMBL/GenBank/DDBJ databases">
        <title>Ideonella sp. NS12-5 Genome sequencing and assembly.</title>
        <authorList>
            <person name="Jung Y."/>
        </authorList>
    </citation>
    <scope>NUCLEOTIDE SEQUENCE [LARGE SCALE GENOMIC DNA]</scope>
    <source>
        <strain evidence="2 3">NS12-5</strain>
    </source>
</reference>
<proteinExistence type="predicted"/>
<dbReference type="PROSITE" id="PS51819">
    <property type="entry name" value="VOC"/>
    <property type="match status" value="1"/>
</dbReference>
<dbReference type="InterPro" id="IPR029068">
    <property type="entry name" value="Glyas_Bleomycin-R_OHBP_Dase"/>
</dbReference>
<accession>A0ABT1BGA8</accession>
<dbReference type="SUPFAM" id="SSF54593">
    <property type="entry name" value="Glyoxalase/Bleomycin resistance protein/Dihydroxybiphenyl dioxygenase"/>
    <property type="match status" value="1"/>
</dbReference>
<dbReference type="InterPro" id="IPR004360">
    <property type="entry name" value="Glyas_Fos-R_dOase_dom"/>
</dbReference>
<protein>
    <submittedName>
        <fullName evidence="2">VOC family protein</fullName>
    </submittedName>
</protein>
<dbReference type="Proteomes" id="UP001204851">
    <property type="component" value="Unassembled WGS sequence"/>
</dbReference>
<organism evidence="2 3">
    <name type="scientific">Ideonella oryzae</name>
    <dbReference type="NCBI Taxonomy" id="2937441"/>
    <lineage>
        <taxon>Bacteria</taxon>
        <taxon>Pseudomonadati</taxon>
        <taxon>Pseudomonadota</taxon>
        <taxon>Betaproteobacteria</taxon>
        <taxon>Burkholderiales</taxon>
        <taxon>Sphaerotilaceae</taxon>
        <taxon>Ideonella</taxon>
    </lineage>
</organism>
<dbReference type="PANTHER" id="PTHR36437">
    <property type="entry name" value="GLYOXALASE/BLEOMYCIN RESISTANCE PROTEIN/DIOXYGENASE"/>
    <property type="match status" value="1"/>
</dbReference>
<gene>
    <name evidence="2" type="ORF">M0L44_00860</name>
</gene>
<dbReference type="EMBL" id="JAMXMC010000001">
    <property type="protein sequence ID" value="MCO5975271.1"/>
    <property type="molecule type" value="Genomic_DNA"/>
</dbReference>
<evidence type="ECO:0000313" key="2">
    <source>
        <dbReference type="EMBL" id="MCO5975271.1"/>
    </source>
</evidence>
<keyword evidence="3" id="KW-1185">Reference proteome</keyword>
<dbReference type="InterPro" id="IPR037523">
    <property type="entry name" value="VOC_core"/>
</dbReference>
<evidence type="ECO:0000259" key="1">
    <source>
        <dbReference type="PROSITE" id="PS51819"/>
    </source>
</evidence>
<feature type="domain" description="VOC" evidence="1">
    <location>
        <begin position="5"/>
        <end position="120"/>
    </location>
</feature>
<dbReference type="RefSeq" id="WP_252767721.1">
    <property type="nucleotide sequence ID" value="NZ_JAMXMC010000001.1"/>
</dbReference>
<sequence>MTIHSFEIISVPVTDPQRAKAFYRDVLGFALVREAPMGPGMVWIQLAPAGQTVTIALVTWFEQMRPGGLQGVMLNTDDLDADHALLRGRGLAIGEIHQEPWGRYAQFSDPDGNGWILREPPR</sequence>
<dbReference type="PANTHER" id="PTHR36437:SF2">
    <property type="entry name" value="GLYOXALASE_BLEOMYCIN RESISTANCE PROTEIN_DIOXYGENASE"/>
    <property type="match status" value="1"/>
</dbReference>
<name>A0ABT1BGA8_9BURK</name>